<dbReference type="SMART" id="SM00304">
    <property type="entry name" value="HAMP"/>
    <property type="match status" value="1"/>
</dbReference>
<dbReference type="SUPFAM" id="SSF55874">
    <property type="entry name" value="ATPase domain of HSP90 chaperone/DNA topoisomerase II/histidine kinase"/>
    <property type="match status" value="1"/>
</dbReference>
<feature type="compositionally biased region" description="Low complexity" evidence="11">
    <location>
        <begin position="78"/>
        <end position="99"/>
    </location>
</feature>
<dbReference type="PROSITE" id="PS50109">
    <property type="entry name" value="HIS_KIN"/>
    <property type="match status" value="1"/>
</dbReference>
<dbReference type="SMART" id="SM00387">
    <property type="entry name" value="HATPase_c"/>
    <property type="match status" value="1"/>
</dbReference>
<dbReference type="KEGG" id="lxl:KDY119_00534"/>
<reference evidence="15 16" key="1">
    <citation type="submission" date="2019-10" db="EMBL/GenBank/DDBJ databases">
        <title>Genome sequence of Luteimicrobium xylanilyticum HY-24.</title>
        <authorList>
            <person name="Kim D.Y."/>
            <person name="Park H.-Y."/>
        </authorList>
    </citation>
    <scope>NUCLEOTIDE SEQUENCE [LARGE SCALE GENOMIC DNA]</scope>
    <source>
        <strain evidence="15 16">HY-24</strain>
    </source>
</reference>
<gene>
    <name evidence="15" type="ORF">KDY119_00534</name>
</gene>
<evidence type="ECO:0000256" key="1">
    <source>
        <dbReference type="ARBA" id="ARBA00000085"/>
    </source>
</evidence>
<comment type="catalytic activity">
    <reaction evidence="1">
        <text>ATP + protein L-histidine = ADP + protein N-phospho-L-histidine.</text>
        <dbReference type="EC" id="2.7.13.3"/>
    </reaction>
</comment>
<keyword evidence="5 15" id="KW-0808">Transferase</keyword>
<dbReference type="Pfam" id="PF00672">
    <property type="entry name" value="HAMP"/>
    <property type="match status" value="1"/>
</dbReference>
<dbReference type="Gene3D" id="6.10.340.10">
    <property type="match status" value="1"/>
</dbReference>
<dbReference type="InterPro" id="IPR036890">
    <property type="entry name" value="HATPase_C_sf"/>
</dbReference>
<feature type="compositionally biased region" description="Basic and acidic residues" evidence="11">
    <location>
        <begin position="100"/>
        <end position="114"/>
    </location>
</feature>
<protein>
    <recommendedName>
        <fullName evidence="3">histidine kinase</fullName>
        <ecNumber evidence="3">2.7.13.3</ecNumber>
    </recommendedName>
</protein>
<dbReference type="InterPro" id="IPR036097">
    <property type="entry name" value="HisK_dim/P_sf"/>
</dbReference>
<keyword evidence="4" id="KW-0597">Phosphoprotein</keyword>
<feature type="transmembrane region" description="Helical" evidence="12">
    <location>
        <begin position="214"/>
        <end position="237"/>
    </location>
</feature>
<evidence type="ECO:0000256" key="7">
    <source>
        <dbReference type="ARBA" id="ARBA00022777"/>
    </source>
</evidence>
<dbReference type="InterPro" id="IPR004358">
    <property type="entry name" value="Sig_transdc_His_kin-like_C"/>
</dbReference>
<organism evidence="15 16">
    <name type="scientific">Luteimicrobium xylanilyticum</name>
    <dbReference type="NCBI Taxonomy" id="1133546"/>
    <lineage>
        <taxon>Bacteria</taxon>
        <taxon>Bacillati</taxon>
        <taxon>Actinomycetota</taxon>
        <taxon>Actinomycetes</taxon>
        <taxon>Micrococcales</taxon>
        <taxon>Luteimicrobium</taxon>
    </lineage>
</organism>
<dbReference type="AlphaFoldDB" id="A0A5P9Q6M0"/>
<dbReference type="Gene3D" id="3.30.565.10">
    <property type="entry name" value="Histidine kinase-like ATPase, C-terminal domain"/>
    <property type="match status" value="1"/>
</dbReference>
<feature type="transmembrane region" description="Helical" evidence="12">
    <location>
        <begin position="20"/>
        <end position="42"/>
    </location>
</feature>
<keyword evidence="6 12" id="KW-0812">Transmembrane</keyword>
<keyword evidence="8 12" id="KW-1133">Transmembrane helix</keyword>
<accession>A0A5P9Q6M0</accession>
<dbReference type="EC" id="2.7.13.3" evidence="3"/>
<keyword evidence="16" id="KW-1185">Reference proteome</keyword>
<evidence type="ECO:0000256" key="2">
    <source>
        <dbReference type="ARBA" id="ARBA00004236"/>
    </source>
</evidence>
<feature type="domain" description="Histidine kinase" evidence="13">
    <location>
        <begin position="315"/>
        <end position="567"/>
    </location>
</feature>
<name>A0A5P9Q6M0_9MICO</name>
<keyword evidence="9" id="KW-0902">Two-component regulatory system</keyword>
<dbReference type="GO" id="GO:0005886">
    <property type="term" value="C:plasma membrane"/>
    <property type="evidence" value="ECO:0007669"/>
    <property type="project" value="UniProtKB-SubCell"/>
</dbReference>
<dbReference type="SUPFAM" id="SSF47384">
    <property type="entry name" value="Homodimeric domain of signal transducing histidine kinase"/>
    <property type="match status" value="1"/>
</dbReference>
<dbReference type="SMART" id="SM00388">
    <property type="entry name" value="HisKA"/>
    <property type="match status" value="1"/>
</dbReference>
<evidence type="ECO:0000256" key="4">
    <source>
        <dbReference type="ARBA" id="ARBA00022553"/>
    </source>
</evidence>
<evidence type="ECO:0000256" key="3">
    <source>
        <dbReference type="ARBA" id="ARBA00012438"/>
    </source>
</evidence>
<dbReference type="GO" id="GO:0000155">
    <property type="term" value="F:phosphorelay sensor kinase activity"/>
    <property type="evidence" value="ECO:0007669"/>
    <property type="project" value="InterPro"/>
</dbReference>
<evidence type="ECO:0000256" key="6">
    <source>
        <dbReference type="ARBA" id="ARBA00022692"/>
    </source>
</evidence>
<evidence type="ECO:0000256" key="8">
    <source>
        <dbReference type="ARBA" id="ARBA00022989"/>
    </source>
</evidence>
<dbReference type="Gene3D" id="1.10.287.130">
    <property type="match status" value="1"/>
</dbReference>
<evidence type="ECO:0000256" key="11">
    <source>
        <dbReference type="SAM" id="MobiDB-lite"/>
    </source>
</evidence>
<dbReference type="InterPro" id="IPR003594">
    <property type="entry name" value="HATPase_dom"/>
</dbReference>
<dbReference type="Proteomes" id="UP000326702">
    <property type="component" value="Chromosome"/>
</dbReference>
<dbReference type="PRINTS" id="PR00344">
    <property type="entry name" value="BCTRLSENSOR"/>
</dbReference>
<feature type="compositionally biased region" description="Gly residues" evidence="11">
    <location>
        <begin position="66"/>
        <end position="77"/>
    </location>
</feature>
<feature type="region of interest" description="Disordered" evidence="11">
    <location>
        <begin position="57"/>
        <end position="129"/>
    </location>
</feature>
<evidence type="ECO:0000313" key="15">
    <source>
        <dbReference type="EMBL" id="QFU97041.1"/>
    </source>
</evidence>
<proteinExistence type="predicted"/>
<dbReference type="PANTHER" id="PTHR45436:SF5">
    <property type="entry name" value="SENSOR HISTIDINE KINASE TRCS"/>
    <property type="match status" value="1"/>
</dbReference>
<evidence type="ECO:0000256" key="10">
    <source>
        <dbReference type="ARBA" id="ARBA00023136"/>
    </source>
</evidence>
<feature type="domain" description="HAMP" evidence="14">
    <location>
        <begin position="238"/>
        <end position="300"/>
    </location>
</feature>
<dbReference type="InterPro" id="IPR050428">
    <property type="entry name" value="TCS_sensor_his_kinase"/>
</dbReference>
<dbReference type="Pfam" id="PF00512">
    <property type="entry name" value="HisKA"/>
    <property type="match status" value="1"/>
</dbReference>
<dbReference type="CDD" id="cd00082">
    <property type="entry name" value="HisKA"/>
    <property type="match status" value="1"/>
</dbReference>
<dbReference type="PROSITE" id="PS50885">
    <property type="entry name" value="HAMP"/>
    <property type="match status" value="1"/>
</dbReference>
<dbReference type="InterPro" id="IPR005467">
    <property type="entry name" value="His_kinase_dom"/>
</dbReference>
<sequence length="568" mass="58984">MRLPRPADARGPLTLRRQLVLVVTGVLVALLAVLAVVSALALRGSLSGQLDDQLRAASERSSNFPGRGGGTAPGAGSGSTDDGATGSDSTSTADSGSSSRRTERAQEMAARCDDTSNLPGGSTPPPGQGAGQIVVFYSGGTVVDAGFFDESGCFVALSDDEVADLVAVPHDGKVHQVTVGDLGSYRAVATTTRTGQPSVTALPTATMDATIRRFVLLEVALALGGLVIAGVVGSLLVRRSLAPLDRVADVAEHVSQLPLAEGEVGALHGVDPRDTDERTEVGKVGAALNRMLDNVGTSLAARHRSETQVRQFVADASHELRTPLASIRGYAELVRRSPESLPDSTARSLDRIESEARRMGVLVDDLLLLARLDAGRPLDSAPVDLTALAVDAVTDAHAASPDHRYELDLGGDPDDGTMAESVDLTTLDLDTLEGLETVDEARDDLVVSGDEARLRQVLTNLVGNTRVHTPPGTRVRVGVRADGDDVVVTVQDDGPGIPADLVPDLFQRFSRGDTSRNRVGGSTGLGLAIAHAIVLAHHGTIEVESTTAGAGPAPTGTTFTVRLPRSSR</sequence>
<dbReference type="EMBL" id="CP045529">
    <property type="protein sequence ID" value="QFU97041.1"/>
    <property type="molecule type" value="Genomic_DNA"/>
</dbReference>
<keyword evidence="10 12" id="KW-0472">Membrane</keyword>
<dbReference type="Pfam" id="PF02518">
    <property type="entry name" value="HATPase_c"/>
    <property type="match status" value="1"/>
</dbReference>
<evidence type="ECO:0000259" key="13">
    <source>
        <dbReference type="PROSITE" id="PS50109"/>
    </source>
</evidence>
<dbReference type="FunFam" id="1.10.287.130:FF:000001">
    <property type="entry name" value="Two-component sensor histidine kinase"/>
    <property type="match status" value="1"/>
</dbReference>
<evidence type="ECO:0000256" key="12">
    <source>
        <dbReference type="SAM" id="Phobius"/>
    </source>
</evidence>
<comment type="subcellular location">
    <subcellularLocation>
        <location evidence="2">Cell membrane</location>
    </subcellularLocation>
</comment>
<evidence type="ECO:0000313" key="16">
    <source>
        <dbReference type="Proteomes" id="UP000326702"/>
    </source>
</evidence>
<dbReference type="InterPro" id="IPR003660">
    <property type="entry name" value="HAMP_dom"/>
</dbReference>
<evidence type="ECO:0000256" key="9">
    <source>
        <dbReference type="ARBA" id="ARBA00023012"/>
    </source>
</evidence>
<dbReference type="CDD" id="cd00075">
    <property type="entry name" value="HATPase"/>
    <property type="match status" value="1"/>
</dbReference>
<evidence type="ECO:0000256" key="5">
    <source>
        <dbReference type="ARBA" id="ARBA00022679"/>
    </source>
</evidence>
<dbReference type="RefSeq" id="WP_227994491.1">
    <property type="nucleotide sequence ID" value="NZ_BAABIH010000013.1"/>
</dbReference>
<keyword evidence="7 15" id="KW-0418">Kinase</keyword>
<evidence type="ECO:0000259" key="14">
    <source>
        <dbReference type="PROSITE" id="PS50885"/>
    </source>
</evidence>
<dbReference type="PANTHER" id="PTHR45436">
    <property type="entry name" value="SENSOR HISTIDINE KINASE YKOH"/>
    <property type="match status" value="1"/>
</dbReference>
<dbReference type="InterPro" id="IPR003661">
    <property type="entry name" value="HisK_dim/P_dom"/>
</dbReference>